<dbReference type="Gene3D" id="3.90.950.20">
    <property type="entry name" value="CinA-like"/>
    <property type="match status" value="1"/>
</dbReference>
<dbReference type="GO" id="GO:0008664">
    <property type="term" value="F:RNA 2',3'-cyclic 3'-phosphodiesterase activity"/>
    <property type="evidence" value="ECO:0007669"/>
    <property type="project" value="UniProtKB-EC"/>
</dbReference>
<evidence type="ECO:0000259" key="4">
    <source>
        <dbReference type="Pfam" id="PF02834"/>
    </source>
</evidence>
<dbReference type="Pfam" id="PF02464">
    <property type="entry name" value="CinA"/>
    <property type="match status" value="1"/>
</dbReference>
<comment type="similarity">
    <text evidence="2">Belongs to the 2H phosphoesterase superfamily. ThpR family.</text>
</comment>
<name>A0A0W0X2I0_9GAMM</name>
<dbReference type="InterPro" id="IPR004175">
    <property type="entry name" value="RNA_CPDase"/>
</dbReference>
<dbReference type="EMBL" id="LNYP01000024">
    <property type="protein sequence ID" value="KTD38781.1"/>
    <property type="molecule type" value="Genomic_DNA"/>
</dbReference>
<dbReference type="RefSeq" id="WP_025386366.1">
    <property type="nucleotide sequence ID" value="NZ_KV441803.1"/>
</dbReference>
<accession>A0A0W0X2I0</accession>
<dbReference type="Proteomes" id="UP000054858">
    <property type="component" value="Unassembled WGS sequence"/>
</dbReference>
<dbReference type="InterPro" id="IPR008136">
    <property type="entry name" value="CinA_C"/>
</dbReference>
<dbReference type="InterPro" id="IPR009097">
    <property type="entry name" value="Cyclic_Pdiesterase"/>
</dbReference>
<dbReference type="AlphaFoldDB" id="A0A0W0X2I0"/>
<comment type="catalytic activity">
    <reaction evidence="2">
        <text>a 3'-end 2',3'-cyclophospho-ribonucleotide-RNA + H2O = a 3'-end 2'-phospho-ribonucleotide-RNA + H(+)</text>
        <dbReference type="Rhea" id="RHEA:11828"/>
        <dbReference type="Rhea" id="RHEA-COMP:10464"/>
        <dbReference type="Rhea" id="RHEA-COMP:17353"/>
        <dbReference type="ChEBI" id="CHEBI:15377"/>
        <dbReference type="ChEBI" id="CHEBI:15378"/>
        <dbReference type="ChEBI" id="CHEBI:83064"/>
        <dbReference type="ChEBI" id="CHEBI:173113"/>
        <dbReference type="EC" id="3.1.4.58"/>
    </reaction>
</comment>
<proteinExistence type="inferred from homology"/>
<dbReference type="PANTHER" id="PTHR35561">
    <property type="entry name" value="RNA 2',3'-CYCLIC PHOSPHODIESTERASE"/>
    <property type="match status" value="1"/>
</dbReference>
<feature type="active site" description="Proton donor" evidence="2">
    <location>
        <position position="213"/>
    </location>
</feature>
<feature type="active site" description="Proton acceptor" evidence="2">
    <location>
        <position position="295"/>
    </location>
</feature>
<keyword evidence="1 2" id="KW-0378">Hydrolase</keyword>
<dbReference type="InterPro" id="IPR036653">
    <property type="entry name" value="CinA-like_C"/>
</dbReference>
<comment type="function">
    <text evidence="2">Hydrolyzes RNA 2',3'-cyclic phosphodiester to an RNA 2'-phosphomonoester.</text>
</comment>
<evidence type="ECO:0000256" key="1">
    <source>
        <dbReference type="ARBA" id="ARBA00022801"/>
    </source>
</evidence>
<evidence type="ECO:0000313" key="6">
    <source>
        <dbReference type="Proteomes" id="UP000054858"/>
    </source>
</evidence>
<dbReference type="SUPFAM" id="SSF55144">
    <property type="entry name" value="LigT-like"/>
    <property type="match status" value="1"/>
</dbReference>
<dbReference type="Pfam" id="PF02834">
    <property type="entry name" value="LigT_PEase"/>
    <property type="match status" value="1"/>
</dbReference>
<dbReference type="PATRIC" id="fig|29423.5.peg.1328"/>
<evidence type="ECO:0000259" key="3">
    <source>
        <dbReference type="Pfam" id="PF02464"/>
    </source>
</evidence>
<dbReference type="NCBIfam" id="TIGR02258">
    <property type="entry name" value="2_5_ligase"/>
    <property type="match status" value="1"/>
</dbReference>
<dbReference type="SUPFAM" id="SSF142433">
    <property type="entry name" value="CinA-like"/>
    <property type="match status" value="1"/>
</dbReference>
<feature type="domain" description="Phosphoesterase HXTX" evidence="4">
    <location>
        <begin position="186"/>
        <end position="259"/>
    </location>
</feature>
<dbReference type="EC" id="3.1.4.58" evidence="2"/>
<dbReference type="PANTHER" id="PTHR35561:SF1">
    <property type="entry name" value="RNA 2',3'-CYCLIC PHOSPHODIESTERASE"/>
    <property type="match status" value="1"/>
</dbReference>
<dbReference type="NCBIfam" id="TIGR00199">
    <property type="entry name" value="PncC_domain"/>
    <property type="match status" value="1"/>
</dbReference>
<feature type="short sequence motif" description="HXTX 2" evidence="2">
    <location>
        <begin position="295"/>
        <end position="298"/>
    </location>
</feature>
<protein>
    <recommendedName>
        <fullName evidence="2">RNA 2',3'-cyclic phosphodiesterase</fullName>
        <shortName evidence="2">RNA 2',3'-CPDase</shortName>
        <ecNumber evidence="2">3.1.4.58</ecNumber>
    </recommendedName>
</protein>
<comment type="caution">
    <text evidence="5">The sequence shown here is derived from an EMBL/GenBank/DDBJ whole genome shotgun (WGS) entry which is preliminary data.</text>
</comment>
<sequence>MPTERKIHQLAEQLGTILLKRNLRCAVAESCTGGSLAAAITEVPGSSQWFDRAFITYSNEAKEQMLAVSHQTIRTHGAVSEATARAMALGVIAHSEAQVSVAITGIAGPDGGSKEKPVGMVWLAWAGDFQPIYSACYFFKGDRTAVRQQAVEVALQGLIQRCALPKDLPYSTRKERYFFALRPDEKTALALYKCSQQITAKVACSPVAMNHLHITLAYLGSVSPEFLNAVKSMASLIHSPPFTVKINEVGCWLPTKVCWLGMEEKPAELERLLNSLNHGLITAGFKPDTSLYLPHVTIARKWVQPFATRSIPLISWVVKDFCLLKSMSTSGPVQYDVIDCWPLNRRGK</sequence>
<dbReference type="Gene3D" id="3.90.1140.10">
    <property type="entry name" value="Cyclic phosphodiesterase"/>
    <property type="match status" value="1"/>
</dbReference>
<dbReference type="InterPro" id="IPR014051">
    <property type="entry name" value="Phosphoesterase_HXTX"/>
</dbReference>
<feature type="short sequence motif" description="HXTX 1" evidence="2">
    <location>
        <begin position="213"/>
        <end position="216"/>
    </location>
</feature>
<evidence type="ECO:0000256" key="2">
    <source>
        <dbReference type="HAMAP-Rule" id="MF_01940"/>
    </source>
</evidence>
<organism evidence="5 6">
    <name type="scientific">Legionella oakridgensis</name>
    <dbReference type="NCBI Taxonomy" id="29423"/>
    <lineage>
        <taxon>Bacteria</taxon>
        <taxon>Pseudomonadati</taxon>
        <taxon>Pseudomonadota</taxon>
        <taxon>Gammaproteobacteria</taxon>
        <taxon>Legionellales</taxon>
        <taxon>Legionellaceae</taxon>
        <taxon>Legionella</taxon>
    </lineage>
</organism>
<gene>
    <name evidence="5" type="ORF">Loak_1269</name>
</gene>
<feature type="domain" description="CinA C-terminal" evidence="3">
    <location>
        <begin position="8"/>
        <end position="160"/>
    </location>
</feature>
<dbReference type="GO" id="GO:0004113">
    <property type="term" value="F:2',3'-cyclic-nucleotide 3'-phosphodiesterase activity"/>
    <property type="evidence" value="ECO:0007669"/>
    <property type="project" value="InterPro"/>
</dbReference>
<dbReference type="HAMAP" id="MF_01940">
    <property type="entry name" value="RNA_CPDase"/>
    <property type="match status" value="1"/>
</dbReference>
<evidence type="ECO:0000313" key="5">
    <source>
        <dbReference type="EMBL" id="KTD38781.1"/>
    </source>
</evidence>
<reference evidence="5 6" key="1">
    <citation type="submission" date="2015-11" db="EMBL/GenBank/DDBJ databases">
        <title>Genomic analysis of 38 Legionella species identifies large and diverse effector repertoires.</title>
        <authorList>
            <person name="Burstein D."/>
            <person name="Amaro F."/>
            <person name="Zusman T."/>
            <person name="Lifshitz Z."/>
            <person name="Cohen O."/>
            <person name="Gilbert J.A."/>
            <person name="Pupko T."/>
            <person name="Shuman H.A."/>
            <person name="Segal G."/>
        </authorList>
    </citation>
    <scope>NUCLEOTIDE SEQUENCE [LARGE SCALE GENOMIC DNA]</scope>
    <source>
        <strain evidence="5 6">Oak Ridge-10</strain>
    </source>
</reference>